<evidence type="ECO:0000256" key="1">
    <source>
        <dbReference type="ARBA" id="ARBA00001933"/>
    </source>
</evidence>
<evidence type="ECO:0000256" key="6">
    <source>
        <dbReference type="RuleBase" id="RU000481"/>
    </source>
</evidence>
<gene>
    <name evidence="8" type="ORF">FC15_GL000751</name>
</gene>
<comment type="similarity">
    <text evidence="2 6">Belongs to the class-I pyridoxal-phosphate-dependent aminotransferase family.</text>
</comment>
<dbReference type="InterPro" id="IPR015421">
    <property type="entry name" value="PyrdxlP-dep_Trfase_major"/>
</dbReference>
<name>A0A0R1VQJ6_9LACO</name>
<keyword evidence="3 6" id="KW-0032">Aminotransferase</keyword>
<dbReference type="GO" id="GO:0008483">
    <property type="term" value="F:transaminase activity"/>
    <property type="evidence" value="ECO:0007669"/>
    <property type="project" value="UniProtKB-KW"/>
</dbReference>
<dbReference type="GO" id="GO:0030170">
    <property type="term" value="F:pyridoxal phosphate binding"/>
    <property type="evidence" value="ECO:0007669"/>
    <property type="project" value="InterPro"/>
</dbReference>
<evidence type="ECO:0000256" key="2">
    <source>
        <dbReference type="ARBA" id="ARBA00007441"/>
    </source>
</evidence>
<dbReference type="AlphaFoldDB" id="A0A0R1VQJ6"/>
<dbReference type="InterPro" id="IPR015422">
    <property type="entry name" value="PyrdxlP-dep_Trfase_small"/>
</dbReference>
<dbReference type="EC" id="2.6.1.-" evidence="6"/>
<comment type="cofactor">
    <cofactor evidence="1 6">
        <name>pyridoxal 5'-phosphate</name>
        <dbReference type="ChEBI" id="CHEBI:597326"/>
    </cofactor>
</comment>
<evidence type="ECO:0000256" key="5">
    <source>
        <dbReference type="ARBA" id="ARBA00022898"/>
    </source>
</evidence>
<dbReference type="OrthoDB" id="9802328at2"/>
<dbReference type="Pfam" id="PF00155">
    <property type="entry name" value="Aminotran_1_2"/>
    <property type="match status" value="1"/>
</dbReference>
<organism evidence="8 9">
    <name type="scientific">Lapidilactobacillus concavus DSM 17758</name>
    <dbReference type="NCBI Taxonomy" id="1423735"/>
    <lineage>
        <taxon>Bacteria</taxon>
        <taxon>Bacillati</taxon>
        <taxon>Bacillota</taxon>
        <taxon>Bacilli</taxon>
        <taxon>Lactobacillales</taxon>
        <taxon>Lactobacillaceae</taxon>
        <taxon>Lapidilactobacillus</taxon>
    </lineage>
</organism>
<evidence type="ECO:0000259" key="7">
    <source>
        <dbReference type="Pfam" id="PF00155"/>
    </source>
</evidence>
<dbReference type="EMBL" id="AZFX01000094">
    <property type="protein sequence ID" value="KRM08072.1"/>
    <property type="molecule type" value="Genomic_DNA"/>
</dbReference>
<protein>
    <recommendedName>
        <fullName evidence="6">Aminotransferase</fullName>
        <ecNumber evidence="6">2.6.1.-</ecNumber>
    </recommendedName>
</protein>
<dbReference type="InterPro" id="IPR015424">
    <property type="entry name" value="PyrdxlP-dep_Trfase"/>
</dbReference>
<dbReference type="Proteomes" id="UP000051315">
    <property type="component" value="Unassembled WGS sequence"/>
</dbReference>
<dbReference type="PROSITE" id="PS00105">
    <property type="entry name" value="AA_TRANSFER_CLASS_1"/>
    <property type="match status" value="1"/>
</dbReference>
<dbReference type="CDD" id="cd00609">
    <property type="entry name" value="AAT_like"/>
    <property type="match status" value="1"/>
</dbReference>
<feature type="domain" description="Aminotransferase class I/classII large" evidence="7">
    <location>
        <begin position="37"/>
        <end position="384"/>
    </location>
</feature>
<sequence>MPELKKSLMDLGNRRLATVPPSAIREFDNEITTIPGLIKLTLGEPDFPVSDQVKQATKKAIDENYSHYAPSFGFIALRQEISQYLDRRYEAHYDPEHEVVVTVGATEGIYAAISALFNPGETILVPTPAFPLYETVAQVNGIQVIEVNTAPAFLLTAEKLTAVLTQHPEIKGIVLNYPNNPTGATYTHEQLEQLAAVIRQTDLVVISDEIYAELTYQESHLSLGKLLPEQTVLISGFSKSQAMTGYRIGYLAGPRQLIAMVGKMHQFLVTTAASPMMMAATEAVAHGEIATTEMRETYLQRQQLIMAALTQSGFTAPKPAGAFYIFAKIPATLTQNDVEFSYDLARSAKVGVTPGSVFGSGGEGYVRLSYAASTENLQEAGRRIQQYVSAKAKQAEGI</sequence>
<accession>A0A0R1VQJ6</accession>
<dbReference type="InterPro" id="IPR004839">
    <property type="entry name" value="Aminotransferase_I/II_large"/>
</dbReference>
<dbReference type="RefSeq" id="WP_057825744.1">
    <property type="nucleotide sequence ID" value="NZ_AZFX01000094.1"/>
</dbReference>
<reference evidence="8 9" key="1">
    <citation type="journal article" date="2015" name="Genome Announc.">
        <title>Expanding the biotechnology potential of lactobacilli through comparative genomics of 213 strains and associated genera.</title>
        <authorList>
            <person name="Sun Z."/>
            <person name="Harris H.M."/>
            <person name="McCann A."/>
            <person name="Guo C."/>
            <person name="Argimon S."/>
            <person name="Zhang W."/>
            <person name="Yang X."/>
            <person name="Jeffery I.B."/>
            <person name="Cooney J.C."/>
            <person name="Kagawa T.F."/>
            <person name="Liu W."/>
            <person name="Song Y."/>
            <person name="Salvetti E."/>
            <person name="Wrobel A."/>
            <person name="Rasinkangas P."/>
            <person name="Parkhill J."/>
            <person name="Rea M.C."/>
            <person name="O'Sullivan O."/>
            <person name="Ritari J."/>
            <person name="Douillard F.P."/>
            <person name="Paul Ross R."/>
            <person name="Yang R."/>
            <person name="Briner A.E."/>
            <person name="Felis G.E."/>
            <person name="de Vos W.M."/>
            <person name="Barrangou R."/>
            <person name="Klaenhammer T.R."/>
            <person name="Caufield P.W."/>
            <person name="Cui Y."/>
            <person name="Zhang H."/>
            <person name="O'Toole P.W."/>
        </authorList>
    </citation>
    <scope>NUCLEOTIDE SEQUENCE [LARGE SCALE GENOMIC DNA]</scope>
    <source>
        <strain evidence="8 9">DSM 17758</strain>
    </source>
</reference>
<dbReference type="InterPro" id="IPR050596">
    <property type="entry name" value="AspAT/PAT-like"/>
</dbReference>
<dbReference type="PANTHER" id="PTHR46383:SF4">
    <property type="entry name" value="AMINOTRANSFERASE"/>
    <property type="match status" value="1"/>
</dbReference>
<keyword evidence="4 6" id="KW-0808">Transferase</keyword>
<evidence type="ECO:0000313" key="8">
    <source>
        <dbReference type="EMBL" id="KRM08072.1"/>
    </source>
</evidence>
<dbReference type="GO" id="GO:0006520">
    <property type="term" value="P:amino acid metabolic process"/>
    <property type="evidence" value="ECO:0007669"/>
    <property type="project" value="InterPro"/>
</dbReference>
<dbReference type="STRING" id="1423735.FC15_GL000751"/>
<keyword evidence="5" id="KW-0663">Pyridoxal phosphate</keyword>
<comment type="caution">
    <text evidence="8">The sequence shown here is derived from an EMBL/GenBank/DDBJ whole genome shotgun (WGS) entry which is preliminary data.</text>
</comment>
<evidence type="ECO:0000256" key="3">
    <source>
        <dbReference type="ARBA" id="ARBA00022576"/>
    </source>
</evidence>
<dbReference type="InterPro" id="IPR004838">
    <property type="entry name" value="NHTrfase_class1_PyrdxlP-BS"/>
</dbReference>
<keyword evidence="9" id="KW-1185">Reference proteome</keyword>
<dbReference type="Gene3D" id="3.40.640.10">
    <property type="entry name" value="Type I PLP-dependent aspartate aminotransferase-like (Major domain)"/>
    <property type="match status" value="1"/>
</dbReference>
<dbReference type="PATRIC" id="fig|1423735.3.peg.782"/>
<proteinExistence type="inferred from homology"/>
<evidence type="ECO:0000313" key="9">
    <source>
        <dbReference type="Proteomes" id="UP000051315"/>
    </source>
</evidence>
<evidence type="ECO:0000256" key="4">
    <source>
        <dbReference type="ARBA" id="ARBA00022679"/>
    </source>
</evidence>
<dbReference type="PANTHER" id="PTHR46383">
    <property type="entry name" value="ASPARTATE AMINOTRANSFERASE"/>
    <property type="match status" value="1"/>
</dbReference>
<dbReference type="SUPFAM" id="SSF53383">
    <property type="entry name" value="PLP-dependent transferases"/>
    <property type="match status" value="1"/>
</dbReference>
<dbReference type="Gene3D" id="3.90.1150.10">
    <property type="entry name" value="Aspartate Aminotransferase, domain 1"/>
    <property type="match status" value="1"/>
</dbReference>